<dbReference type="GO" id="GO:0007165">
    <property type="term" value="P:signal transduction"/>
    <property type="evidence" value="ECO:0007669"/>
    <property type="project" value="InterPro"/>
</dbReference>
<dbReference type="Pfam" id="PF00990">
    <property type="entry name" value="GGDEF"/>
    <property type="match status" value="1"/>
</dbReference>
<dbReference type="Pfam" id="PF00563">
    <property type="entry name" value="EAL"/>
    <property type="match status" value="1"/>
</dbReference>
<dbReference type="CDD" id="cd01948">
    <property type="entry name" value="EAL"/>
    <property type="match status" value="1"/>
</dbReference>
<dbReference type="GO" id="GO:0071111">
    <property type="term" value="F:cyclic-guanylate-specific phosphodiesterase activity"/>
    <property type="evidence" value="ECO:0007669"/>
    <property type="project" value="InterPro"/>
</dbReference>
<dbReference type="Gene3D" id="3.30.450.20">
    <property type="entry name" value="PAS domain"/>
    <property type="match status" value="1"/>
</dbReference>
<dbReference type="AlphaFoldDB" id="A0A2X4UK93"/>
<feature type="transmembrane region" description="Helical" evidence="6">
    <location>
        <begin position="12"/>
        <end position="33"/>
    </location>
</feature>
<evidence type="ECO:0000259" key="8">
    <source>
        <dbReference type="PROSITE" id="PS50885"/>
    </source>
</evidence>
<dbReference type="InterPro" id="IPR050706">
    <property type="entry name" value="Cyclic-di-GMP_PDE-like"/>
</dbReference>
<feature type="domain" description="EAL" evidence="7">
    <location>
        <begin position="595"/>
        <end position="848"/>
    </location>
</feature>
<dbReference type="PANTHER" id="PTHR33121">
    <property type="entry name" value="CYCLIC DI-GMP PHOSPHODIESTERASE PDEF"/>
    <property type="match status" value="1"/>
</dbReference>
<evidence type="ECO:0000259" key="9">
    <source>
        <dbReference type="PROSITE" id="PS50887"/>
    </source>
</evidence>
<dbReference type="SUPFAM" id="SSF141868">
    <property type="entry name" value="EAL domain-like"/>
    <property type="match status" value="1"/>
</dbReference>
<evidence type="ECO:0000256" key="3">
    <source>
        <dbReference type="ARBA" id="ARBA00022692"/>
    </source>
</evidence>
<organism evidence="10 11">
    <name type="scientific">Leminorella richardii</name>
    <dbReference type="NCBI Taxonomy" id="158841"/>
    <lineage>
        <taxon>Bacteria</taxon>
        <taxon>Pseudomonadati</taxon>
        <taxon>Pseudomonadota</taxon>
        <taxon>Gammaproteobacteria</taxon>
        <taxon>Enterobacterales</taxon>
        <taxon>Budviciaceae</taxon>
        <taxon>Leminorella</taxon>
    </lineage>
</organism>
<keyword evidence="4 6" id="KW-1133">Transmembrane helix</keyword>
<dbReference type="SMART" id="SM00267">
    <property type="entry name" value="GGDEF"/>
    <property type="match status" value="1"/>
</dbReference>
<keyword evidence="3 6" id="KW-0812">Transmembrane</keyword>
<dbReference type="Gene3D" id="6.10.340.10">
    <property type="match status" value="1"/>
</dbReference>
<dbReference type="Proteomes" id="UP000249005">
    <property type="component" value="Chromosome 1"/>
</dbReference>
<dbReference type="OrthoDB" id="6635966at2"/>
<dbReference type="PANTHER" id="PTHR33121:SF70">
    <property type="entry name" value="SIGNALING PROTEIN YKOW"/>
    <property type="match status" value="1"/>
</dbReference>
<dbReference type="GO" id="GO:0005886">
    <property type="term" value="C:plasma membrane"/>
    <property type="evidence" value="ECO:0007669"/>
    <property type="project" value="UniProtKB-SubCell"/>
</dbReference>
<proteinExistence type="predicted"/>
<protein>
    <submittedName>
        <fullName evidence="10">Bacteriophytochrome cph2</fullName>
    </submittedName>
</protein>
<dbReference type="Gene3D" id="3.30.70.270">
    <property type="match status" value="1"/>
</dbReference>
<feature type="domain" description="HAMP" evidence="8">
    <location>
        <begin position="367"/>
        <end position="420"/>
    </location>
</feature>
<dbReference type="EMBL" id="LS483470">
    <property type="protein sequence ID" value="SQI39353.1"/>
    <property type="molecule type" value="Genomic_DNA"/>
</dbReference>
<dbReference type="InterPro" id="IPR001633">
    <property type="entry name" value="EAL_dom"/>
</dbReference>
<evidence type="ECO:0000256" key="2">
    <source>
        <dbReference type="ARBA" id="ARBA00022475"/>
    </source>
</evidence>
<name>A0A2X4UK93_9GAMM</name>
<accession>A0A2X4UK93</accession>
<evidence type="ECO:0000256" key="5">
    <source>
        <dbReference type="ARBA" id="ARBA00023136"/>
    </source>
</evidence>
<dbReference type="SUPFAM" id="SSF55073">
    <property type="entry name" value="Nucleotide cyclase"/>
    <property type="match status" value="1"/>
</dbReference>
<dbReference type="PROSITE" id="PS50883">
    <property type="entry name" value="EAL"/>
    <property type="match status" value="1"/>
</dbReference>
<dbReference type="InterPro" id="IPR000160">
    <property type="entry name" value="GGDEF_dom"/>
</dbReference>
<evidence type="ECO:0000256" key="6">
    <source>
        <dbReference type="SAM" id="Phobius"/>
    </source>
</evidence>
<evidence type="ECO:0000256" key="1">
    <source>
        <dbReference type="ARBA" id="ARBA00004651"/>
    </source>
</evidence>
<keyword evidence="11" id="KW-1185">Reference proteome</keyword>
<dbReference type="InterPro" id="IPR033479">
    <property type="entry name" value="dCache_1"/>
</dbReference>
<keyword evidence="5 6" id="KW-0472">Membrane</keyword>
<dbReference type="KEGG" id="lri:NCTC12151_01367"/>
<dbReference type="RefSeq" id="WP_111739955.1">
    <property type="nucleotide sequence ID" value="NZ_LR698987.1"/>
</dbReference>
<keyword evidence="2" id="KW-1003">Cell membrane</keyword>
<evidence type="ECO:0000313" key="11">
    <source>
        <dbReference type="Proteomes" id="UP000249005"/>
    </source>
</evidence>
<dbReference type="InterPro" id="IPR035919">
    <property type="entry name" value="EAL_sf"/>
</dbReference>
<evidence type="ECO:0000256" key="4">
    <source>
        <dbReference type="ARBA" id="ARBA00022989"/>
    </source>
</evidence>
<feature type="domain" description="GGDEF" evidence="9">
    <location>
        <begin position="455"/>
        <end position="586"/>
    </location>
</feature>
<evidence type="ECO:0000313" key="10">
    <source>
        <dbReference type="EMBL" id="SQI39353.1"/>
    </source>
</evidence>
<dbReference type="InterPro" id="IPR029787">
    <property type="entry name" value="Nucleotide_cyclase"/>
</dbReference>
<dbReference type="PROSITE" id="PS50885">
    <property type="entry name" value="HAMP"/>
    <property type="match status" value="1"/>
</dbReference>
<dbReference type="InterPro" id="IPR003660">
    <property type="entry name" value="HAMP_dom"/>
</dbReference>
<evidence type="ECO:0000259" key="7">
    <source>
        <dbReference type="PROSITE" id="PS50883"/>
    </source>
</evidence>
<dbReference type="Pfam" id="PF02743">
    <property type="entry name" value="dCache_1"/>
    <property type="match status" value="1"/>
</dbReference>
<comment type="subcellular location">
    <subcellularLocation>
        <location evidence="1">Cell membrane</location>
        <topology evidence="1">Multi-pass membrane protein</topology>
    </subcellularLocation>
</comment>
<dbReference type="Gene3D" id="3.20.20.450">
    <property type="entry name" value="EAL domain"/>
    <property type="match status" value="1"/>
</dbReference>
<reference evidence="10 11" key="1">
    <citation type="submission" date="2018-06" db="EMBL/GenBank/DDBJ databases">
        <authorList>
            <consortium name="Pathogen Informatics"/>
            <person name="Doyle S."/>
        </authorList>
    </citation>
    <scope>NUCLEOTIDE SEQUENCE [LARGE SCALE GENOMIC DNA]</scope>
    <source>
        <strain evidence="10 11">NCTC12151</strain>
    </source>
</reference>
<dbReference type="SMART" id="SM00052">
    <property type="entry name" value="EAL"/>
    <property type="match status" value="1"/>
</dbReference>
<feature type="transmembrane region" description="Helical" evidence="6">
    <location>
        <begin position="347"/>
        <end position="366"/>
    </location>
</feature>
<dbReference type="PROSITE" id="PS50887">
    <property type="entry name" value="GGDEF"/>
    <property type="match status" value="1"/>
</dbReference>
<dbReference type="InterPro" id="IPR043128">
    <property type="entry name" value="Rev_trsase/Diguanyl_cyclase"/>
</dbReference>
<gene>
    <name evidence="10" type="primary">cph2</name>
    <name evidence="10" type="ORF">NCTC12151_01367</name>
</gene>
<sequence>MRLFRSVSLKPLVTLLFVLLLTITLSTALFLQLRNEMRLFERLSDRVTATHIESVRSHLFNFMEVPIQANAAVEIAIRNSLNESDSSLNELEVPLKETMERIFPNMPQLSLIAFGSANGNYVAVDRDSQTGDFRLLLKDVRTRGVMNFYSGMSTENPVINSLKYYDPRLRPWYRNVEVNRRGIWTTGYWDLNKVRELTISYNSPVYDTNKRYVGVLSSDIKVERFNKYLRSIPSLGNGVIFILNGDNKMVSYSSDDKLKFVPQETTILYDKATLISPQESISPIIREMAPYLNDKSIDKILFTLNGEVFHGRIASFGSGLGLKNWRIVVAVPQSDFIGKLDADRRSTIFLILGVFLVGITLAWIILSKITTPILDVARQARLIALQEWSPARAPRFQLKEIRLLNNAFNEMSATLSTAFSKLRHQVNYDPVSGLLSAEGLLEQMKISDTSGEKRKWRGLVMLSLDNIGDVNNTLGYQKGEWLLSEFAATLNDVVPKEALLARVNDVEFAVCYPEGCPKDILTEEVQKYVHLYAHAQGSEHLMFVGSIAFVDGEFDDASLTQHLRKASLALVNARKKGTGAYEVYKPEMMTQAVENTQMLQELSQAQINQELLVYFQPIVELRDGRVIGAEALLRWRSKAYGMVAPYIFIPLAEESGLILSIGRWVLKESCRQLALKIASGWPRDFIIHINVSARQLMQTDFYDVIVESLRENDLSPCNLAIELTESILVEKGTIIGEQIARIRALGLSVAIDDFGSGFSSLSYLYRLQFDCLKIDRDFVCGVLESARSEAIVSAVVRLADGLSVPLVAEGIETEEAAAKLYHLGCKRGQGYYFGRPIPLDEWENPRNK</sequence>